<organism evidence="4 5">
    <name type="scientific">Novosphingobium fluoreni</name>
    <dbReference type="NCBI Taxonomy" id="1391222"/>
    <lineage>
        <taxon>Bacteria</taxon>
        <taxon>Pseudomonadati</taxon>
        <taxon>Pseudomonadota</taxon>
        <taxon>Alphaproteobacteria</taxon>
        <taxon>Sphingomonadales</taxon>
        <taxon>Sphingomonadaceae</taxon>
        <taxon>Novosphingobium</taxon>
    </lineage>
</organism>
<feature type="compositionally biased region" description="Polar residues" evidence="1">
    <location>
        <begin position="55"/>
        <end position="65"/>
    </location>
</feature>
<evidence type="ECO:0000313" key="4">
    <source>
        <dbReference type="EMBL" id="MBB3940565.1"/>
    </source>
</evidence>
<reference evidence="4 5" key="1">
    <citation type="submission" date="2020-08" db="EMBL/GenBank/DDBJ databases">
        <title>Genomic Encyclopedia of Type Strains, Phase IV (KMG-IV): sequencing the most valuable type-strain genomes for metagenomic binning, comparative biology and taxonomic classification.</title>
        <authorList>
            <person name="Goeker M."/>
        </authorList>
    </citation>
    <scope>NUCLEOTIDE SEQUENCE [LARGE SCALE GENOMIC DNA]</scope>
    <source>
        <strain evidence="4 5">DSM 27568</strain>
    </source>
</reference>
<dbReference type="AlphaFoldDB" id="A0A7W6C1U1"/>
<evidence type="ECO:0000259" key="3">
    <source>
        <dbReference type="Pfam" id="PF18602"/>
    </source>
</evidence>
<proteinExistence type="predicted"/>
<feature type="region of interest" description="Disordered" evidence="1">
    <location>
        <begin position="39"/>
        <end position="65"/>
    </location>
</feature>
<feature type="signal peptide" evidence="2">
    <location>
        <begin position="1"/>
        <end position="22"/>
    </location>
</feature>
<dbReference type="Proteomes" id="UP000561459">
    <property type="component" value="Unassembled WGS sequence"/>
</dbReference>
<dbReference type="RefSeq" id="WP_183617174.1">
    <property type="nucleotide sequence ID" value="NZ_JACIDY010000005.1"/>
</dbReference>
<sequence length="173" mass="18406">MKVLQFLAIIAAFLAMPVAAQSALQPGAEVMSGSVSPAAPISPVTKPRGRGPLPTGSTQPMPTSARPSIGFISATNLAERCESSAASLVSYCFAYITGVHDTVRAYETWLRIREFCPPVTSSQADMRRAFLSYLKANPTSGAGEAASVIVLAFKEQFTCDTPRPEPERPASKR</sequence>
<keyword evidence="2" id="KW-0732">Signal</keyword>
<dbReference type="Gene3D" id="1.10.890.40">
    <property type="match status" value="1"/>
</dbReference>
<dbReference type="EMBL" id="JACIDY010000005">
    <property type="protein sequence ID" value="MBB3940565.1"/>
    <property type="molecule type" value="Genomic_DNA"/>
</dbReference>
<feature type="chain" id="PRO_5030719277" description="Rap1a immunity protein domain-containing protein" evidence="2">
    <location>
        <begin position="23"/>
        <end position="173"/>
    </location>
</feature>
<gene>
    <name evidence="4" type="ORF">GGR39_002222</name>
</gene>
<dbReference type="Pfam" id="PF18602">
    <property type="entry name" value="Rap1a"/>
    <property type="match status" value="1"/>
</dbReference>
<comment type="caution">
    <text evidence="4">The sequence shown here is derived from an EMBL/GenBank/DDBJ whole genome shotgun (WGS) entry which is preliminary data.</text>
</comment>
<dbReference type="InterPro" id="IPR041238">
    <property type="entry name" value="Rap1a"/>
</dbReference>
<protein>
    <recommendedName>
        <fullName evidence="3">Rap1a immunity protein domain-containing protein</fullName>
    </recommendedName>
</protein>
<feature type="domain" description="Rap1a immunity protein" evidence="3">
    <location>
        <begin position="74"/>
        <end position="159"/>
    </location>
</feature>
<name>A0A7W6C1U1_9SPHN</name>
<evidence type="ECO:0000313" key="5">
    <source>
        <dbReference type="Proteomes" id="UP000561459"/>
    </source>
</evidence>
<keyword evidence="5" id="KW-1185">Reference proteome</keyword>
<evidence type="ECO:0000256" key="2">
    <source>
        <dbReference type="SAM" id="SignalP"/>
    </source>
</evidence>
<accession>A0A7W6C1U1</accession>
<evidence type="ECO:0000256" key="1">
    <source>
        <dbReference type="SAM" id="MobiDB-lite"/>
    </source>
</evidence>